<accession>A0ABW2Y4R6</accession>
<organism evidence="1 2">
    <name type="scientific">Alloscardovia venturai</name>
    <dbReference type="NCBI Taxonomy" id="1769421"/>
    <lineage>
        <taxon>Bacteria</taxon>
        <taxon>Bacillati</taxon>
        <taxon>Actinomycetota</taxon>
        <taxon>Actinomycetes</taxon>
        <taxon>Bifidobacteriales</taxon>
        <taxon>Bifidobacteriaceae</taxon>
        <taxon>Alloscardovia</taxon>
    </lineage>
</organism>
<dbReference type="SUPFAM" id="SSF54001">
    <property type="entry name" value="Cysteine proteinases"/>
    <property type="match status" value="1"/>
</dbReference>
<proteinExistence type="predicted"/>
<dbReference type="InterPro" id="IPR038765">
    <property type="entry name" value="Papain-like_cys_pep_sf"/>
</dbReference>
<reference evidence="2" key="1">
    <citation type="journal article" date="2019" name="Int. J. Syst. Evol. Microbiol.">
        <title>The Global Catalogue of Microorganisms (GCM) 10K type strain sequencing project: providing services to taxonomists for standard genome sequencing and annotation.</title>
        <authorList>
            <consortium name="The Broad Institute Genomics Platform"/>
            <consortium name="The Broad Institute Genome Sequencing Center for Infectious Disease"/>
            <person name="Wu L."/>
            <person name="Ma J."/>
        </authorList>
    </citation>
    <scope>NUCLEOTIDE SEQUENCE [LARGE SCALE GENOMIC DNA]</scope>
    <source>
        <strain evidence="2">CCM 8604</strain>
    </source>
</reference>
<dbReference type="InterPro" id="IPR024453">
    <property type="entry name" value="Peptidase_C92"/>
</dbReference>
<dbReference type="Gene3D" id="3.90.1720.10">
    <property type="entry name" value="endopeptidase domain like (from Nostoc punctiforme)"/>
    <property type="match status" value="1"/>
</dbReference>
<evidence type="ECO:0000313" key="2">
    <source>
        <dbReference type="Proteomes" id="UP001597036"/>
    </source>
</evidence>
<dbReference type="EMBL" id="JBHTHQ010000016">
    <property type="protein sequence ID" value="MFD0704756.1"/>
    <property type="molecule type" value="Genomic_DNA"/>
</dbReference>
<protein>
    <submittedName>
        <fullName evidence="1">YiiX/YebB-like N1pC/P60 family cysteine hydrolase</fullName>
    </submittedName>
</protein>
<dbReference type="Proteomes" id="UP001597036">
    <property type="component" value="Unassembled WGS sequence"/>
</dbReference>
<gene>
    <name evidence="1" type="ORF">ACFQY8_03205</name>
</gene>
<sequence length="198" mass="21381">MNRFFSESANSGKSKEEVVSSTIRRLQYEQSFFSQPATRSMSGIGIYDSRHNNLRDATAPGDYFVSAGNTSYGIPHGHAGIYATNSRNIEAVGKGKTAREVARNNSLACGKAYIYRVNTSQANRNKAVSRAYSYIGRGYNANVISSNRNDWGGLNCSQLVWAAYMYGAGIDIVPGAAFIAPSNLALSPIAKLCSTLNP</sequence>
<keyword evidence="2" id="KW-1185">Reference proteome</keyword>
<comment type="caution">
    <text evidence="1">The sequence shown here is derived from an EMBL/GenBank/DDBJ whole genome shotgun (WGS) entry which is preliminary data.</text>
</comment>
<name>A0ABW2Y4R6_9BIFI</name>
<dbReference type="RefSeq" id="WP_377938471.1">
    <property type="nucleotide sequence ID" value="NZ_JBHTHQ010000016.1"/>
</dbReference>
<dbReference type="Pfam" id="PF05708">
    <property type="entry name" value="Peptidase_C92"/>
    <property type="match status" value="1"/>
</dbReference>
<evidence type="ECO:0000313" key="1">
    <source>
        <dbReference type="EMBL" id="MFD0704756.1"/>
    </source>
</evidence>